<reference evidence="3" key="1">
    <citation type="journal article" date="2023" name="Mol. Biol. Evol.">
        <title>Third-Generation Sequencing Reveals the Adaptive Role of the Epigenome in Three Deep-Sea Polychaetes.</title>
        <authorList>
            <person name="Perez M."/>
            <person name="Aroh O."/>
            <person name="Sun Y."/>
            <person name="Lan Y."/>
            <person name="Juniper S.K."/>
            <person name="Young C.R."/>
            <person name="Angers B."/>
            <person name="Qian P.Y."/>
        </authorList>
    </citation>
    <scope>NUCLEOTIDE SEQUENCE</scope>
    <source>
        <strain evidence="3">R07B-5</strain>
    </source>
</reference>
<accession>A0AAD9NNS9</accession>
<dbReference type="PANTHER" id="PTHR15034">
    <property type="entry name" value="DEATH DOMAIN-CONTAINING PROTEIN CRADD"/>
    <property type="match status" value="1"/>
</dbReference>
<dbReference type="Proteomes" id="UP001209878">
    <property type="component" value="Unassembled WGS sequence"/>
</dbReference>
<comment type="caution">
    <text evidence="3">The sequence shown here is derived from an EMBL/GenBank/DDBJ whole genome shotgun (WGS) entry which is preliminary data.</text>
</comment>
<dbReference type="InterPro" id="IPR037939">
    <property type="entry name" value="CRADD"/>
</dbReference>
<dbReference type="CDD" id="cd01670">
    <property type="entry name" value="Death"/>
    <property type="match status" value="1"/>
</dbReference>
<keyword evidence="4" id="KW-1185">Reference proteome</keyword>
<dbReference type="GO" id="GO:0070513">
    <property type="term" value="F:death domain binding"/>
    <property type="evidence" value="ECO:0007669"/>
    <property type="project" value="InterPro"/>
</dbReference>
<evidence type="ECO:0000313" key="3">
    <source>
        <dbReference type="EMBL" id="KAK2175166.1"/>
    </source>
</evidence>
<dbReference type="GO" id="GO:0002020">
    <property type="term" value="F:protease binding"/>
    <property type="evidence" value="ECO:0007669"/>
    <property type="project" value="InterPro"/>
</dbReference>
<evidence type="ECO:0000313" key="4">
    <source>
        <dbReference type="Proteomes" id="UP001209878"/>
    </source>
</evidence>
<feature type="domain" description="Death" evidence="1">
    <location>
        <begin position="125"/>
        <end position="191"/>
    </location>
</feature>
<evidence type="ECO:0000259" key="2">
    <source>
        <dbReference type="PROSITE" id="PS50209"/>
    </source>
</evidence>
<gene>
    <name evidence="3" type="ORF">NP493_747g01033</name>
</gene>
<dbReference type="EMBL" id="JAODUO010000746">
    <property type="protein sequence ID" value="KAK2175166.1"/>
    <property type="molecule type" value="Genomic_DNA"/>
</dbReference>
<evidence type="ECO:0000259" key="1">
    <source>
        <dbReference type="PROSITE" id="PS50017"/>
    </source>
</evidence>
<protein>
    <submittedName>
        <fullName evidence="3">Uncharacterized protein</fullName>
    </submittedName>
</protein>
<sequence length="191" mass="21377">MDKPDQLRITKNWGALASDLDVKDIVDYLIQDSILTLDDVAEIKSKAVRRSCVEELLTKLTRKGPKAYACFRQALQRQYPWLVQQLDATDVTEAARASAAGLDSLTDTSTATLMRISKHETAMRNWRMLGLSLGVLEADLVNLEYDNRQRNGNLSDLVFDTLSRWKQNMASAATLDELKTSLQNIGVTSLT</sequence>
<feature type="domain" description="CARD" evidence="2">
    <location>
        <begin position="1"/>
        <end position="90"/>
    </location>
</feature>
<dbReference type="PROSITE" id="PS50209">
    <property type="entry name" value="CARD"/>
    <property type="match status" value="1"/>
</dbReference>
<dbReference type="PROSITE" id="PS50017">
    <property type="entry name" value="DEATH_DOMAIN"/>
    <property type="match status" value="1"/>
</dbReference>
<dbReference type="GO" id="GO:0042981">
    <property type="term" value="P:regulation of apoptotic process"/>
    <property type="evidence" value="ECO:0007669"/>
    <property type="project" value="InterPro"/>
</dbReference>
<dbReference type="Gene3D" id="1.10.533.10">
    <property type="entry name" value="Death Domain, Fas"/>
    <property type="match status" value="2"/>
</dbReference>
<dbReference type="InterPro" id="IPR000488">
    <property type="entry name" value="Death_dom"/>
</dbReference>
<dbReference type="GO" id="GO:0007165">
    <property type="term" value="P:signal transduction"/>
    <property type="evidence" value="ECO:0007669"/>
    <property type="project" value="InterPro"/>
</dbReference>
<dbReference type="SUPFAM" id="SSF47986">
    <property type="entry name" value="DEATH domain"/>
    <property type="match status" value="2"/>
</dbReference>
<dbReference type="AlphaFoldDB" id="A0AAD9NNS9"/>
<name>A0AAD9NNS9_RIDPI</name>
<proteinExistence type="predicted"/>
<dbReference type="InterPro" id="IPR011029">
    <property type="entry name" value="DEATH-like_dom_sf"/>
</dbReference>
<organism evidence="3 4">
    <name type="scientific">Ridgeia piscesae</name>
    <name type="common">Tubeworm</name>
    <dbReference type="NCBI Taxonomy" id="27915"/>
    <lineage>
        <taxon>Eukaryota</taxon>
        <taxon>Metazoa</taxon>
        <taxon>Spiralia</taxon>
        <taxon>Lophotrochozoa</taxon>
        <taxon>Annelida</taxon>
        <taxon>Polychaeta</taxon>
        <taxon>Sedentaria</taxon>
        <taxon>Canalipalpata</taxon>
        <taxon>Sabellida</taxon>
        <taxon>Siboglinidae</taxon>
        <taxon>Ridgeia</taxon>
    </lineage>
</organism>
<dbReference type="PANTHER" id="PTHR15034:SF5">
    <property type="entry name" value="DEATH DOMAIN-CONTAINING PROTEIN CRADD"/>
    <property type="match status" value="1"/>
</dbReference>
<dbReference type="CDD" id="cd01671">
    <property type="entry name" value="CARD"/>
    <property type="match status" value="1"/>
</dbReference>
<dbReference type="InterPro" id="IPR001315">
    <property type="entry name" value="CARD"/>
</dbReference>
<dbReference type="Pfam" id="PF00619">
    <property type="entry name" value="CARD"/>
    <property type="match status" value="1"/>
</dbReference>